<reference evidence="1" key="1">
    <citation type="submission" date="2014-11" db="EMBL/GenBank/DDBJ databases">
        <authorList>
            <person name="Amaro Gonzalez C."/>
        </authorList>
    </citation>
    <scope>NUCLEOTIDE SEQUENCE</scope>
</reference>
<proteinExistence type="predicted"/>
<evidence type="ECO:0000313" key="1">
    <source>
        <dbReference type="EMBL" id="JAH47107.1"/>
    </source>
</evidence>
<name>A0A0E9T0S9_ANGAN</name>
<dbReference type="EMBL" id="GBXM01061470">
    <property type="protein sequence ID" value="JAH47107.1"/>
    <property type="molecule type" value="Transcribed_RNA"/>
</dbReference>
<protein>
    <submittedName>
        <fullName evidence="1">Uncharacterized protein</fullName>
    </submittedName>
</protein>
<accession>A0A0E9T0S9</accession>
<reference evidence="1" key="2">
    <citation type="journal article" date="2015" name="Fish Shellfish Immunol.">
        <title>Early steps in the European eel (Anguilla anguilla)-Vibrio vulnificus interaction in the gills: Role of the RtxA13 toxin.</title>
        <authorList>
            <person name="Callol A."/>
            <person name="Pajuelo D."/>
            <person name="Ebbesson L."/>
            <person name="Teles M."/>
            <person name="MacKenzie S."/>
            <person name="Amaro C."/>
        </authorList>
    </citation>
    <scope>NUCLEOTIDE SEQUENCE</scope>
</reference>
<organism evidence="1">
    <name type="scientific">Anguilla anguilla</name>
    <name type="common">European freshwater eel</name>
    <name type="synonym">Muraena anguilla</name>
    <dbReference type="NCBI Taxonomy" id="7936"/>
    <lineage>
        <taxon>Eukaryota</taxon>
        <taxon>Metazoa</taxon>
        <taxon>Chordata</taxon>
        <taxon>Craniata</taxon>
        <taxon>Vertebrata</taxon>
        <taxon>Euteleostomi</taxon>
        <taxon>Actinopterygii</taxon>
        <taxon>Neopterygii</taxon>
        <taxon>Teleostei</taxon>
        <taxon>Anguilliformes</taxon>
        <taxon>Anguillidae</taxon>
        <taxon>Anguilla</taxon>
    </lineage>
</organism>
<sequence>MTNSFPGREVSLLVLTEGWTGSSVKRDKNP</sequence>
<dbReference type="AlphaFoldDB" id="A0A0E9T0S9"/>